<dbReference type="Proteomes" id="UP000006437">
    <property type="component" value="Unassembled WGS sequence"/>
</dbReference>
<name>G9X0B2_9FIRM</name>
<dbReference type="EMBL" id="AFZE01000013">
    <property type="protein sequence ID" value="EHL15459.1"/>
    <property type="molecule type" value="Genomic_DNA"/>
</dbReference>
<comment type="caution">
    <text evidence="2">The sequence shown here is derived from an EMBL/GenBank/DDBJ whole genome shotgun (WGS) entry which is preliminary data.</text>
</comment>
<evidence type="ECO:0000313" key="3">
    <source>
        <dbReference type="Proteomes" id="UP000006437"/>
    </source>
</evidence>
<evidence type="ECO:0000259" key="1">
    <source>
        <dbReference type="Pfam" id="PF01370"/>
    </source>
</evidence>
<feature type="domain" description="NAD-dependent epimerase/dehydratase" evidence="1">
    <location>
        <begin position="5"/>
        <end position="226"/>
    </location>
</feature>
<dbReference type="SUPFAM" id="SSF51735">
    <property type="entry name" value="NAD(P)-binding Rossmann-fold domains"/>
    <property type="match status" value="1"/>
</dbReference>
<dbReference type="Gene3D" id="3.40.50.720">
    <property type="entry name" value="NAD(P)-binding Rossmann-like Domain"/>
    <property type="match status" value="1"/>
</dbReference>
<gene>
    <name evidence="2" type="ORF">HMPREF9629_01848</name>
</gene>
<sequence length="301" mass="35381">MKKAIITGASGFIGKALCKRLLDEGYYIYAVVRNKEKMKDVIENKFLKVIELDLEKYIDLWKYIDDKVDYFFHLAWDGVYGENFRNLIIQSENIINSINLLDSIKKIGVNKFIFSTSSHIYRVSKENDDVITCTYGSCKFAFQNIAKTFCYNNNIDFNSIFFTNVFGVGDYSNRSTNTIVKKMINNEDLKLINKDTLYDWIYIDDAIYGIMKVIELGKNYEDYYIGNNVRRFEDIIIDVKKVINSDSNLFFGEFEENSFVNYDKVDINKLNKDTGFYIKTDFQETVKLTEEWIKNNLMEEK</sequence>
<dbReference type="BioCyc" id="EBAC796937-HMP:GMGH-1856-MONOMER"/>
<proteinExistence type="predicted"/>
<accession>G9X0B2</accession>
<dbReference type="InterPro" id="IPR001509">
    <property type="entry name" value="Epimerase_deHydtase"/>
</dbReference>
<organism evidence="2 3">
    <name type="scientific">Peptoanaerobacter stomatis</name>
    <dbReference type="NCBI Taxonomy" id="796937"/>
    <lineage>
        <taxon>Bacteria</taxon>
        <taxon>Bacillati</taxon>
        <taxon>Bacillota</taxon>
        <taxon>Clostridia</taxon>
        <taxon>Peptostreptococcales</taxon>
        <taxon>Filifactoraceae</taxon>
        <taxon>Peptoanaerobacter</taxon>
    </lineage>
</organism>
<dbReference type="PANTHER" id="PTHR43245">
    <property type="entry name" value="BIFUNCTIONAL POLYMYXIN RESISTANCE PROTEIN ARNA"/>
    <property type="match status" value="1"/>
</dbReference>
<dbReference type="RefSeq" id="WP_009526077.1">
    <property type="nucleotide sequence ID" value="NZ_JH414561.1"/>
</dbReference>
<dbReference type="HOGENOM" id="CLU_007383_1_7_9"/>
<dbReference type="InterPro" id="IPR036291">
    <property type="entry name" value="NAD(P)-bd_dom_sf"/>
</dbReference>
<evidence type="ECO:0000313" key="2">
    <source>
        <dbReference type="EMBL" id="EHL15459.1"/>
    </source>
</evidence>
<dbReference type="InterPro" id="IPR050177">
    <property type="entry name" value="Lipid_A_modif_metabolic_enz"/>
</dbReference>
<reference evidence="2 3" key="1">
    <citation type="submission" date="2011-08" db="EMBL/GenBank/DDBJ databases">
        <title>The Genome Sequence of Eubacteriaceae bacterium ACC19a.</title>
        <authorList>
            <consortium name="The Broad Institute Genome Sequencing Platform"/>
            <person name="Earl A."/>
            <person name="Ward D."/>
            <person name="Feldgarden M."/>
            <person name="Gevers D."/>
            <person name="Sizova M."/>
            <person name="Hazen A."/>
            <person name="Epstein S."/>
            <person name="Young S.K."/>
            <person name="Zeng Q."/>
            <person name="Gargeya S."/>
            <person name="Fitzgerald M."/>
            <person name="Haas B."/>
            <person name="Abouelleil A."/>
            <person name="Alvarado L."/>
            <person name="Arachchi H.M."/>
            <person name="Berlin A."/>
            <person name="Brown A."/>
            <person name="Chapman S.B."/>
            <person name="Chen Z."/>
            <person name="Dunbar C."/>
            <person name="Freedman E."/>
            <person name="Gearin G."/>
            <person name="Gellesch M."/>
            <person name="Goldberg J."/>
            <person name="Griggs A."/>
            <person name="Gujja S."/>
            <person name="Heiman D."/>
            <person name="Howarth C."/>
            <person name="Larson L."/>
            <person name="Lui A."/>
            <person name="MacDonald P.J.P."/>
            <person name="Montmayeur A."/>
            <person name="Murphy C."/>
            <person name="Neiman D."/>
            <person name="Pearson M."/>
            <person name="Priest M."/>
            <person name="Roberts A."/>
            <person name="Saif S."/>
            <person name="Shea T."/>
            <person name="Shenoy N."/>
            <person name="Sisk P."/>
            <person name="Stolte C."/>
            <person name="Sykes S."/>
            <person name="Wortman J."/>
            <person name="Nusbaum C."/>
            <person name="Birren B."/>
        </authorList>
    </citation>
    <scope>NUCLEOTIDE SEQUENCE [LARGE SCALE GENOMIC DNA]</scope>
    <source>
        <strain evidence="2 3">ACC19a</strain>
    </source>
</reference>
<dbReference type="Pfam" id="PF01370">
    <property type="entry name" value="Epimerase"/>
    <property type="match status" value="1"/>
</dbReference>
<protein>
    <recommendedName>
        <fullName evidence="1">NAD-dependent epimerase/dehydratase domain-containing protein</fullName>
    </recommendedName>
</protein>
<dbReference type="PANTHER" id="PTHR43245:SF13">
    <property type="entry name" value="UDP-D-APIOSE_UDP-D-XYLOSE SYNTHASE 2"/>
    <property type="match status" value="1"/>
</dbReference>
<dbReference type="AlphaFoldDB" id="G9X0B2"/>